<reference evidence="2" key="1">
    <citation type="submission" date="2016-10" db="EMBL/GenBank/DDBJ databases">
        <authorList>
            <person name="Varghese N."/>
            <person name="Submissions S."/>
        </authorList>
    </citation>
    <scope>NUCLEOTIDE SEQUENCE [LARGE SCALE GENOMIC DNA]</scope>
    <source>
        <strain evidence="2">CGMCC 1.10223</strain>
    </source>
</reference>
<protein>
    <recommendedName>
        <fullName evidence="3">Butirosin biosynthesis protein H, N-terminal</fullName>
    </recommendedName>
</protein>
<organism evidence="1 2">
    <name type="scientific">Paenibacillus algorifonticola</name>
    <dbReference type="NCBI Taxonomy" id="684063"/>
    <lineage>
        <taxon>Bacteria</taxon>
        <taxon>Bacillati</taxon>
        <taxon>Bacillota</taxon>
        <taxon>Bacilli</taxon>
        <taxon>Bacillales</taxon>
        <taxon>Paenibacillaceae</taxon>
        <taxon>Paenibacillus</taxon>
    </lineage>
</organism>
<evidence type="ECO:0008006" key="3">
    <source>
        <dbReference type="Google" id="ProtNLM"/>
    </source>
</evidence>
<dbReference type="RefSeq" id="WP_046234290.1">
    <property type="nucleotide sequence ID" value="NZ_FONN01000033.1"/>
</dbReference>
<proteinExistence type="predicted"/>
<dbReference type="EMBL" id="FONN01000033">
    <property type="protein sequence ID" value="SFF39683.1"/>
    <property type="molecule type" value="Genomic_DNA"/>
</dbReference>
<name>A0A1I2IDF8_9BACL</name>
<accession>A0A1I2IDF8</accession>
<dbReference type="Proteomes" id="UP000183410">
    <property type="component" value="Unassembled WGS sequence"/>
</dbReference>
<evidence type="ECO:0000313" key="2">
    <source>
        <dbReference type="Proteomes" id="UP000183410"/>
    </source>
</evidence>
<dbReference type="AlphaFoldDB" id="A0A1I2IDF8"/>
<dbReference type="OrthoDB" id="2541760at2"/>
<gene>
    <name evidence="1" type="ORF">SAMN04487969_13335</name>
</gene>
<evidence type="ECO:0000313" key="1">
    <source>
        <dbReference type="EMBL" id="SFF39683.1"/>
    </source>
</evidence>
<sequence length="347" mass="39763">MEMDVMPKKPFAIRAGLHCLFSGLYHILERERPEAAAESDEADIYFETNGLNLEYYGDLNRVWLASQEDIVDRFAQTYGLELHASFEAELDPDAALLRLREAVLQGRMPLLFVRTTSLDYHEVFRDGEERNHLVLLLSWDDGGDSIRIGDTSFLDKAGHITTYEGVLTVDALRRGLWGYAWFQADAEQNPLSGLGRFTAALQNIRSFNQGLELPEQRYQGSLAYRMYVRDYAKLPALDALAFSAVCRNVYYCFRVGGMLHQLDYLAAYIGRYKGRWPQEGQELLHRVEGLREQWRKALMQLYKVGLSVQRDKIGLVQERFALLLDEHEKLLRTLLSAVGGEQGTARR</sequence>
<keyword evidence="2" id="KW-1185">Reference proteome</keyword>